<keyword evidence="2" id="KW-0378">Hydrolase</keyword>
<dbReference type="SUPFAM" id="SSF53474">
    <property type="entry name" value="alpha/beta-Hydrolases"/>
    <property type="match status" value="1"/>
</dbReference>
<dbReference type="RefSeq" id="WP_338291618.1">
    <property type="nucleotide sequence ID" value="NZ_AP027272.1"/>
</dbReference>
<dbReference type="KEGG" id="pmaw:MACH26_11560"/>
<dbReference type="InterPro" id="IPR000073">
    <property type="entry name" value="AB_hydrolase_1"/>
</dbReference>
<dbReference type="PRINTS" id="PR00111">
    <property type="entry name" value="ABHYDROLASE"/>
</dbReference>
<gene>
    <name evidence="2" type="ORF">MACH26_11560</name>
</gene>
<dbReference type="GO" id="GO:0004806">
    <property type="term" value="F:triacylglycerol lipase activity"/>
    <property type="evidence" value="ECO:0007669"/>
    <property type="project" value="TreeGrafter"/>
</dbReference>
<dbReference type="InterPro" id="IPR050471">
    <property type="entry name" value="AB_hydrolase"/>
</dbReference>
<evidence type="ECO:0000259" key="1">
    <source>
        <dbReference type="Pfam" id="PF00561"/>
    </source>
</evidence>
<dbReference type="PANTHER" id="PTHR43433">
    <property type="entry name" value="HYDROLASE, ALPHA/BETA FOLD FAMILY PROTEIN"/>
    <property type="match status" value="1"/>
</dbReference>
<dbReference type="EMBL" id="AP027272">
    <property type="protein sequence ID" value="BDX05635.1"/>
    <property type="molecule type" value="Genomic_DNA"/>
</dbReference>
<dbReference type="Proteomes" id="UP001333710">
    <property type="component" value="Chromosome"/>
</dbReference>
<dbReference type="InterPro" id="IPR029058">
    <property type="entry name" value="AB_hydrolase_fold"/>
</dbReference>
<keyword evidence="3" id="KW-1185">Reference proteome</keyword>
<feature type="domain" description="AB hydrolase-1" evidence="1">
    <location>
        <begin position="44"/>
        <end position="295"/>
    </location>
</feature>
<proteinExistence type="predicted"/>
<dbReference type="GO" id="GO:0046503">
    <property type="term" value="P:glycerolipid catabolic process"/>
    <property type="evidence" value="ECO:0007669"/>
    <property type="project" value="TreeGrafter"/>
</dbReference>
<sequence length="315" mass="35231">MLSSPSQGSATSNQLDSVAYHPEKLYRCGNIDIACDSFGDRNNPPILLIMGLSTQLIHWPEEFCRELATSGLWVIRMDNRDIGKSTRFSERRPPSFGQLLAHRWLKTPINAPYSLEDMAQDAVHLLDNLKVKKAHIVGASMGGMIAQLMAIHHPDRVLTLTNIMTTTGNKRLMHPKINALVAMARKPKNTVQSYIENGLRLWRTLHGPNLEFPEQYIRDLLLLATQRGVTAAGVLRQLSAIATAPDRSFHLKKLTLPTLIIHGDADPLLKVHNAHALKRIMPHADLLVLKGMGHTLPREYWPDIIAAIVNKTRDS</sequence>
<dbReference type="Gene3D" id="3.40.50.1820">
    <property type="entry name" value="alpha/beta hydrolase"/>
    <property type="match status" value="1"/>
</dbReference>
<dbReference type="AlphaFoldDB" id="A0AA48HW33"/>
<accession>A0AA48HW33</accession>
<dbReference type="PANTHER" id="PTHR43433:SF5">
    <property type="entry name" value="AB HYDROLASE-1 DOMAIN-CONTAINING PROTEIN"/>
    <property type="match status" value="1"/>
</dbReference>
<dbReference type="Pfam" id="PF00561">
    <property type="entry name" value="Abhydrolase_1"/>
    <property type="match status" value="1"/>
</dbReference>
<name>A0AA48HW33_9ALTE</name>
<reference evidence="2" key="1">
    <citation type="submission" date="2023-01" db="EMBL/GenBank/DDBJ databases">
        <title>Complete genome sequence of Planctobacterium marinum strain Dej080120_11.</title>
        <authorList>
            <person name="Ueki S."/>
            <person name="Maruyama F."/>
        </authorList>
    </citation>
    <scope>NUCLEOTIDE SEQUENCE</scope>
    <source>
        <strain evidence="2">Dej080120_11</strain>
    </source>
</reference>
<evidence type="ECO:0000313" key="2">
    <source>
        <dbReference type="EMBL" id="BDX05635.1"/>
    </source>
</evidence>
<evidence type="ECO:0000313" key="3">
    <source>
        <dbReference type="Proteomes" id="UP001333710"/>
    </source>
</evidence>
<protein>
    <submittedName>
        <fullName evidence="2">Hydrolase</fullName>
    </submittedName>
</protein>
<organism evidence="2 3">
    <name type="scientific">Planctobacterium marinum</name>
    <dbReference type="NCBI Taxonomy" id="1631968"/>
    <lineage>
        <taxon>Bacteria</taxon>
        <taxon>Pseudomonadati</taxon>
        <taxon>Pseudomonadota</taxon>
        <taxon>Gammaproteobacteria</taxon>
        <taxon>Alteromonadales</taxon>
        <taxon>Alteromonadaceae</taxon>
        <taxon>Planctobacterium</taxon>
    </lineage>
</organism>